<evidence type="ECO:0000313" key="1">
    <source>
        <dbReference type="EMBL" id="CTQ79450.1"/>
    </source>
</evidence>
<evidence type="ECO:0000313" key="2">
    <source>
        <dbReference type="Proteomes" id="UP000049983"/>
    </source>
</evidence>
<dbReference type="InterPro" id="IPR007357">
    <property type="entry name" value="PhrB-like"/>
</dbReference>
<sequence>MTHETGCRNLVLILGDQLTPSLSSLRAADRAMDRVLFVEAHEETTYVRHHKKKIAFVLSAMRHFAEELRRIGWSVDYVKLEDEGNTGSFRGEVERACRRLSPQKIVVTEPGEWRVLEDMKTWQAASGLPVDILDDTRFLCSRAEFRAWASGRKQLRMEHFYRDMRQKTGLLMDDGKPAGGRWNYDADNRKPARADLFMPEPPRFSPDPVTVEVLTLVERRFTDHIGTLRPFWFAVTRAEAEKAFDAFLDHALADFGTYQDAMLKGEKFLYHAVVSAYLNAGLLDPLDLCRKAVAAYQKGAAPLNAVEGFIRQIIGWREYVRGIYWLKMPDYAASNGLGASRPLPDFYWTGDTDMLCMAEAIGQTIGDAYAHHIQRLMVTGNFALLAGIDPQEVHEWYLAVYADAYEWVELPNTLGMSQFADGGLLASKPYMSSGNYINKMSDYCGSCPYEVKARNGADACPFNALYWDFLARHKQSMKNNPRLGQAYAVWNKMDGEKREALRESAAIFLKRLDEKQKV</sequence>
<reference evidence="2" key="1">
    <citation type="submission" date="2015-07" db="EMBL/GenBank/DDBJ databases">
        <authorList>
            <person name="Rodrigo-Torres Lidia"/>
            <person name="Arahal R.David."/>
        </authorList>
    </citation>
    <scope>NUCLEOTIDE SEQUENCE [LARGE SCALE GENOMIC DNA]</scope>
    <source>
        <strain evidence="2">CECT 5096</strain>
    </source>
</reference>
<dbReference type="Pfam" id="PF04244">
    <property type="entry name" value="DPRP"/>
    <property type="match status" value="1"/>
</dbReference>
<dbReference type="STRING" id="311410.LA5095_06218"/>
<keyword evidence="1" id="KW-0456">Lyase</keyword>
<dbReference type="OrthoDB" id="5288100at2"/>
<dbReference type="InterPro" id="IPR036134">
    <property type="entry name" value="Crypto/Photolyase_FAD-like_sf"/>
</dbReference>
<dbReference type="Gene3D" id="1.25.40.80">
    <property type="match status" value="1"/>
</dbReference>
<dbReference type="GeneID" id="97673425"/>
<dbReference type="Gene3D" id="1.10.579.10">
    <property type="entry name" value="DNA Cyclobutane Dipyrimidine Photolyase, subunit A, domain 3"/>
    <property type="match status" value="1"/>
</dbReference>
<gene>
    <name evidence="1" type="ORF">LA5096_06199</name>
</gene>
<name>A0A0M6ZKT6_9HYPH</name>
<dbReference type="PANTHER" id="PTHR38657:SF1">
    <property type="entry name" value="SLR1343 PROTEIN"/>
    <property type="match status" value="1"/>
</dbReference>
<dbReference type="Gene3D" id="1.10.10.1710">
    <property type="entry name" value="Deoxyribodipyrimidine photolyase-related"/>
    <property type="match status" value="1"/>
</dbReference>
<dbReference type="Gene3D" id="3.40.50.620">
    <property type="entry name" value="HUPs"/>
    <property type="match status" value="1"/>
</dbReference>
<dbReference type="PANTHER" id="PTHR38657">
    <property type="entry name" value="SLR1343 PROTEIN"/>
    <property type="match status" value="1"/>
</dbReference>
<dbReference type="InterPro" id="IPR052551">
    <property type="entry name" value="UV-DNA_repair_photolyase"/>
</dbReference>
<dbReference type="GO" id="GO:0016829">
    <property type="term" value="F:lyase activity"/>
    <property type="evidence" value="ECO:0007669"/>
    <property type="project" value="UniProtKB-KW"/>
</dbReference>
<keyword evidence="2" id="KW-1185">Reference proteome</keyword>
<dbReference type="EMBL" id="CXWC01000019">
    <property type="protein sequence ID" value="CTQ79450.1"/>
    <property type="molecule type" value="Genomic_DNA"/>
</dbReference>
<dbReference type="InterPro" id="IPR014729">
    <property type="entry name" value="Rossmann-like_a/b/a_fold"/>
</dbReference>
<protein>
    <submittedName>
        <fullName evidence="1">Deoxyribodipyrimidine photo-lyase-related protein</fullName>
    </submittedName>
</protein>
<proteinExistence type="predicted"/>
<dbReference type="SUPFAM" id="SSF48173">
    <property type="entry name" value="Cryptochrome/photolyase FAD-binding domain"/>
    <property type="match status" value="1"/>
</dbReference>
<dbReference type="Proteomes" id="UP000049983">
    <property type="component" value="Unassembled WGS sequence"/>
</dbReference>
<dbReference type="AlphaFoldDB" id="A0A0M6ZKT6"/>
<organism evidence="1 2">
    <name type="scientific">Roseibium album</name>
    <dbReference type="NCBI Taxonomy" id="311410"/>
    <lineage>
        <taxon>Bacteria</taxon>
        <taxon>Pseudomonadati</taxon>
        <taxon>Pseudomonadota</taxon>
        <taxon>Alphaproteobacteria</taxon>
        <taxon>Hyphomicrobiales</taxon>
        <taxon>Stappiaceae</taxon>
        <taxon>Roseibium</taxon>
    </lineage>
</organism>
<accession>A0A0M6ZKT6</accession>
<dbReference type="RefSeq" id="WP_055391848.1">
    <property type="nucleotide sequence ID" value="NZ_CXWA01000019.1"/>
</dbReference>